<keyword evidence="3" id="KW-0813">Transport</keyword>
<reference evidence="15" key="1">
    <citation type="submission" date="2020-07" db="EMBL/GenBank/DDBJ databases">
        <title>Ethylene signaling mediates host invasion by parasitic plants.</title>
        <authorList>
            <person name="Yoshida S."/>
        </authorList>
    </citation>
    <scope>NUCLEOTIDE SEQUENCE</scope>
    <source>
        <strain evidence="15">Okayama</strain>
    </source>
</reference>
<dbReference type="GO" id="GO:0006869">
    <property type="term" value="P:lipid transport"/>
    <property type="evidence" value="ECO:0007669"/>
    <property type="project" value="InterPro"/>
</dbReference>
<comment type="similarity">
    <text evidence="2">Belongs to the plant LTP family.</text>
</comment>
<dbReference type="FunFam" id="1.10.110.10:FF:000001">
    <property type="entry name" value="Bifunctional inhibitor/lipid-transfer protein/seed storage 2S albumin superfamily protein"/>
    <property type="match status" value="1"/>
</dbReference>
<comment type="caution">
    <text evidence="15">The sequence shown here is derived from an EMBL/GenBank/DDBJ whole genome shotgun (WGS) entry which is preliminary data.</text>
</comment>
<keyword evidence="12" id="KW-1133">Transmembrane helix</keyword>
<feature type="transmembrane region" description="Helical" evidence="12">
    <location>
        <begin position="149"/>
        <end position="169"/>
    </location>
</feature>
<dbReference type="EMBL" id="BMAC01000076">
    <property type="protein sequence ID" value="GFP84055.1"/>
    <property type="molecule type" value="Genomic_DNA"/>
</dbReference>
<evidence type="ECO:0000256" key="10">
    <source>
        <dbReference type="ARBA" id="ARBA00023288"/>
    </source>
</evidence>
<comment type="subcellular location">
    <subcellularLocation>
        <location evidence="1">Cell membrane</location>
        <topology evidence="1">Lipid-anchor</topology>
        <topology evidence="1">GPI-anchor</topology>
    </subcellularLocation>
</comment>
<feature type="compositionally biased region" description="Low complexity" evidence="11">
    <location>
        <begin position="110"/>
        <end position="126"/>
    </location>
</feature>
<sequence>MAHQEASLGLALILAAMLWAGAAAQSDDCSSVLVSLSPCINYISGNSSDPSAACCTQLSSVVGTQPQCLCQVLNGGSSNIGLNINQTQALALPGACNVQTPPTSQCNAASPSGSPGSTTPNSPNTNLGGGSEFMPPNGDGTSDANSTKLGVSVLFFLVSVASYVTNFVMA</sequence>
<accession>A0A830BJE2</accession>
<evidence type="ECO:0000256" key="13">
    <source>
        <dbReference type="SAM" id="SignalP"/>
    </source>
</evidence>
<organism evidence="15 16">
    <name type="scientific">Phtheirospermum japonicum</name>
    <dbReference type="NCBI Taxonomy" id="374723"/>
    <lineage>
        <taxon>Eukaryota</taxon>
        <taxon>Viridiplantae</taxon>
        <taxon>Streptophyta</taxon>
        <taxon>Embryophyta</taxon>
        <taxon>Tracheophyta</taxon>
        <taxon>Spermatophyta</taxon>
        <taxon>Magnoliopsida</taxon>
        <taxon>eudicotyledons</taxon>
        <taxon>Gunneridae</taxon>
        <taxon>Pentapetalae</taxon>
        <taxon>asterids</taxon>
        <taxon>lamiids</taxon>
        <taxon>Lamiales</taxon>
        <taxon>Orobanchaceae</taxon>
        <taxon>Orobanchaceae incertae sedis</taxon>
        <taxon>Phtheirospermum</taxon>
    </lineage>
</organism>
<keyword evidence="7" id="KW-0446">Lipid-binding</keyword>
<feature type="domain" description="Bifunctional inhibitor/plant lipid transfer protein/seed storage helical" evidence="14">
    <location>
        <begin position="29"/>
        <end position="106"/>
    </location>
</feature>
<proteinExistence type="inferred from homology"/>
<dbReference type="InterPro" id="IPR043325">
    <property type="entry name" value="LTSS"/>
</dbReference>
<dbReference type="CDD" id="cd00010">
    <property type="entry name" value="AAI_LTSS"/>
    <property type="match status" value="1"/>
</dbReference>
<feature type="signal peptide" evidence="13">
    <location>
        <begin position="1"/>
        <end position="24"/>
    </location>
</feature>
<dbReference type="GO" id="GO:0005886">
    <property type="term" value="C:plasma membrane"/>
    <property type="evidence" value="ECO:0007669"/>
    <property type="project" value="UniProtKB-SubCell"/>
</dbReference>
<keyword evidence="12" id="KW-0812">Transmembrane</keyword>
<feature type="region of interest" description="Disordered" evidence="11">
    <location>
        <begin position="103"/>
        <end position="142"/>
    </location>
</feature>
<evidence type="ECO:0000313" key="16">
    <source>
        <dbReference type="Proteomes" id="UP000653305"/>
    </source>
</evidence>
<evidence type="ECO:0000256" key="6">
    <source>
        <dbReference type="ARBA" id="ARBA00022729"/>
    </source>
</evidence>
<evidence type="ECO:0000256" key="2">
    <source>
        <dbReference type="ARBA" id="ARBA00009748"/>
    </source>
</evidence>
<dbReference type="InterPro" id="IPR036312">
    <property type="entry name" value="Bifun_inhib/LTP/seed_sf"/>
</dbReference>
<dbReference type="InterPro" id="IPR016140">
    <property type="entry name" value="Bifunc_inhib/LTP/seed_store"/>
</dbReference>
<dbReference type="PANTHER" id="PTHR33044">
    <property type="entry name" value="BIFUNCTIONAL INHIBITOR/LIPID-TRANSFER PROTEIN/SEED STORAGE 2S ALBUMIN SUPERFAMILY PROTEIN-RELATED"/>
    <property type="match status" value="1"/>
</dbReference>
<evidence type="ECO:0000256" key="1">
    <source>
        <dbReference type="ARBA" id="ARBA00004609"/>
    </source>
</evidence>
<dbReference type="Proteomes" id="UP000653305">
    <property type="component" value="Unassembled WGS sequence"/>
</dbReference>
<evidence type="ECO:0000256" key="7">
    <source>
        <dbReference type="ARBA" id="ARBA00023121"/>
    </source>
</evidence>
<keyword evidence="5" id="KW-0336">GPI-anchor</keyword>
<evidence type="ECO:0000256" key="8">
    <source>
        <dbReference type="ARBA" id="ARBA00023157"/>
    </source>
</evidence>
<evidence type="ECO:0000313" key="15">
    <source>
        <dbReference type="EMBL" id="GFP84055.1"/>
    </source>
</evidence>
<evidence type="ECO:0000259" key="14">
    <source>
        <dbReference type="SMART" id="SM00499"/>
    </source>
</evidence>
<dbReference type="SMART" id="SM00499">
    <property type="entry name" value="AAI"/>
    <property type="match status" value="1"/>
</dbReference>
<gene>
    <name evidence="15" type="ORF">PHJA_000549100</name>
</gene>
<dbReference type="AlphaFoldDB" id="A0A830BJE2"/>
<evidence type="ECO:0000256" key="9">
    <source>
        <dbReference type="ARBA" id="ARBA00023180"/>
    </source>
</evidence>
<dbReference type="GO" id="GO:0098552">
    <property type="term" value="C:side of membrane"/>
    <property type="evidence" value="ECO:0007669"/>
    <property type="project" value="UniProtKB-KW"/>
</dbReference>
<evidence type="ECO:0000256" key="4">
    <source>
        <dbReference type="ARBA" id="ARBA00022475"/>
    </source>
</evidence>
<dbReference type="OrthoDB" id="911994at2759"/>
<name>A0A830BJE2_9LAMI</name>
<dbReference type="Gene3D" id="1.10.110.10">
    <property type="entry name" value="Plant lipid-transfer and hydrophobic proteins"/>
    <property type="match status" value="1"/>
</dbReference>
<keyword evidence="16" id="KW-1185">Reference proteome</keyword>
<dbReference type="InterPro" id="IPR000528">
    <property type="entry name" value="Plant_nsLTP"/>
</dbReference>
<evidence type="ECO:0000256" key="12">
    <source>
        <dbReference type="SAM" id="Phobius"/>
    </source>
</evidence>
<protein>
    <recommendedName>
        <fullName evidence="14">Bifunctional inhibitor/plant lipid transfer protein/seed storage helical domain-containing protein</fullName>
    </recommendedName>
</protein>
<dbReference type="GO" id="GO:0008289">
    <property type="term" value="F:lipid binding"/>
    <property type="evidence" value="ECO:0007669"/>
    <property type="project" value="UniProtKB-KW"/>
</dbReference>
<keyword evidence="8" id="KW-1015">Disulfide bond</keyword>
<keyword evidence="10" id="KW-0449">Lipoprotein</keyword>
<feature type="chain" id="PRO_5032770943" description="Bifunctional inhibitor/plant lipid transfer protein/seed storage helical domain-containing protein" evidence="13">
    <location>
        <begin position="25"/>
        <end position="170"/>
    </location>
</feature>
<keyword evidence="12" id="KW-0472">Membrane</keyword>
<keyword evidence="9" id="KW-0325">Glycoprotein</keyword>
<dbReference type="SUPFAM" id="SSF47699">
    <property type="entry name" value="Bifunctional inhibitor/lipid-transfer protein/seed storage 2S albumin"/>
    <property type="match status" value="1"/>
</dbReference>
<evidence type="ECO:0000256" key="3">
    <source>
        <dbReference type="ARBA" id="ARBA00022448"/>
    </source>
</evidence>
<dbReference type="PRINTS" id="PR00382">
    <property type="entry name" value="LIPIDTRNSFER"/>
</dbReference>
<dbReference type="Pfam" id="PF14368">
    <property type="entry name" value="LTP_2"/>
    <property type="match status" value="1"/>
</dbReference>
<keyword evidence="4" id="KW-1003">Cell membrane</keyword>
<evidence type="ECO:0000256" key="11">
    <source>
        <dbReference type="SAM" id="MobiDB-lite"/>
    </source>
</evidence>
<keyword evidence="6 13" id="KW-0732">Signal</keyword>
<evidence type="ECO:0000256" key="5">
    <source>
        <dbReference type="ARBA" id="ARBA00022622"/>
    </source>
</evidence>